<dbReference type="InterPro" id="IPR020846">
    <property type="entry name" value="MFS_dom"/>
</dbReference>
<name>A0A2G7ELY1_9EURO</name>
<dbReference type="InterPro" id="IPR036188">
    <property type="entry name" value="FAD/NAD-bd_sf"/>
</dbReference>
<dbReference type="Pfam" id="PF07690">
    <property type="entry name" value="MFS_1"/>
    <property type="match status" value="1"/>
</dbReference>
<keyword evidence="4 7" id="KW-0812">Transmembrane</keyword>
<keyword evidence="3" id="KW-0813">Transport</keyword>
<dbReference type="Gene3D" id="1.20.1250.20">
    <property type="entry name" value="MFS general substrate transporter like domains"/>
    <property type="match status" value="1"/>
</dbReference>
<evidence type="ECO:0000256" key="6">
    <source>
        <dbReference type="ARBA" id="ARBA00023136"/>
    </source>
</evidence>
<evidence type="ECO:0000256" key="1">
    <source>
        <dbReference type="ARBA" id="ARBA00004141"/>
    </source>
</evidence>
<feature type="transmembrane region" description="Helical" evidence="7">
    <location>
        <begin position="847"/>
        <end position="870"/>
    </location>
</feature>
<dbReference type="CDD" id="cd17502">
    <property type="entry name" value="MFS_Azr1_MDR_like"/>
    <property type="match status" value="1"/>
</dbReference>
<feature type="transmembrane region" description="Helical" evidence="7">
    <location>
        <begin position="503"/>
        <end position="522"/>
    </location>
</feature>
<dbReference type="PANTHER" id="PTHR23501">
    <property type="entry name" value="MAJOR FACILITATOR SUPERFAMILY"/>
    <property type="match status" value="1"/>
</dbReference>
<gene>
    <name evidence="9" type="ORF">AARAC_009968</name>
</gene>
<reference evidence="9 10" key="1">
    <citation type="submission" date="2017-05" db="EMBL/GenBank/DDBJ databases">
        <title>Genome sequence for an aflatoxigenic pathogen of Argentinian peanut, Aspergillus arachidicola.</title>
        <authorList>
            <person name="Moore G."/>
            <person name="Beltz S.B."/>
            <person name="Mack B.M."/>
        </authorList>
    </citation>
    <scope>NUCLEOTIDE SEQUENCE [LARGE SCALE GENOMIC DNA]</scope>
    <source>
        <strain evidence="9 10">CBS 117610</strain>
    </source>
</reference>
<dbReference type="Proteomes" id="UP000231358">
    <property type="component" value="Unassembled WGS sequence"/>
</dbReference>
<keyword evidence="5 7" id="KW-1133">Transmembrane helix</keyword>
<sequence length="933" mass="102746">MKKEGISPDGFISGQAIHNYLVSFAKDHDLMRHVRLRTRVTQVRRTANHQGWIVETQSGELLIECTKLIYATGANSSPIRPEWPRENFHKPVIHSLDIATNLSLVESDVIQRATVVGASKSSYDTVYQLIKAGKKVDWIIRPSASGAFSLFAPTFMGLWHISDHISTRFASSFSPSIMSCTGRWDSFLQRTVIGRSLMRVYWQVATGLAAKYAQFGESEHTEHMRPWPHTDGLFWGSGDSLSHLDVVNLKNGFSVPTNIVIHCIGFEKGNNTFSPLLQEKLGLHYDSASFSRWTVLDTQAEQKVNSQLPILKNSPFDSLEHKKHSQGPNRHYRRLIVPELAAKGDRSILFPGHIHSAFTPLAAELQALWGFAFLNGWMDVPGQEEMELEAATFNAWTRKRYIEQGKKHSYFIYDYISLLVLLPLFIMSFIDADPEKQGSNDNVASTGSSENVIPKEASPRPIHGWKWAIAYASMISTTFLFALDNTIVADIQPVILDLFDEVSLLPWIGVGFALGTMCVLPWGKAYGVFNVKHVYLFNIALFEIGSAVCGAAPNMTALVVGRVIAGVGGSGMYSGTLSFAAMLTSLKERPVYMAGSTVIWGIGSVLGPVVGGAFADSSTTWRWAFYINLPIGAVFAPSYLFLVPSVDPQSSKSWAEKCRRIDWIMTTMFLAGSASLVMAITSAARCVLLVVCIVLARYHLGMDKDNRLYPAHFFKRPILVNLQLQMFLVSGIVLAITYYIPLFFQFIRGDGPLDAGVRLLPFIISMVVFAMGNGALMPKLPYILPWHLFGSALVVAGTALLYTADLSTSNAKIYGYCILVGAESGCYTVAGFAVVQSLVPLKDISNAVGAMAISQDLGMVIFLAMAGSIYQNLTLQKVTQAMPALSAADITNLVAGTSSRTYQALSGEERDLVTPQITDAMKNVWWFFLVAGY</sequence>
<evidence type="ECO:0000259" key="8">
    <source>
        <dbReference type="PROSITE" id="PS50850"/>
    </source>
</evidence>
<evidence type="ECO:0000256" key="2">
    <source>
        <dbReference type="ARBA" id="ARBA00007520"/>
    </source>
</evidence>
<feature type="transmembrane region" description="Helical" evidence="7">
    <location>
        <begin position="623"/>
        <end position="642"/>
    </location>
</feature>
<dbReference type="PROSITE" id="PS50850">
    <property type="entry name" value="MFS"/>
    <property type="match status" value="1"/>
</dbReference>
<comment type="caution">
    <text evidence="9">The sequence shown here is derived from an EMBL/GenBank/DDBJ whole genome shotgun (WGS) entry which is preliminary data.</text>
</comment>
<feature type="transmembrane region" description="Helical" evidence="7">
    <location>
        <begin position="814"/>
        <end position="835"/>
    </location>
</feature>
<feature type="transmembrane region" description="Helical" evidence="7">
    <location>
        <begin position="410"/>
        <end position="430"/>
    </location>
</feature>
<dbReference type="PANTHER" id="PTHR23501:SF12">
    <property type="entry name" value="MAJOR FACILITATOR SUPERFAMILY (MFS) PROFILE DOMAIN-CONTAINING PROTEIN-RELATED"/>
    <property type="match status" value="1"/>
</dbReference>
<accession>A0A2G7ELY1</accession>
<organism evidence="9 10">
    <name type="scientific">Aspergillus arachidicola</name>
    <dbReference type="NCBI Taxonomy" id="656916"/>
    <lineage>
        <taxon>Eukaryota</taxon>
        <taxon>Fungi</taxon>
        <taxon>Dikarya</taxon>
        <taxon>Ascomycota</taxon>
        <taxon>Pezizomycotina</taxon>
        <taxon>Eurotiomycetes</taxon>
        <taxon>Eurotiomycetidae</taxon>
        <taxon>Eurotiales</taxon>
        <taxon>Aspergillaceae</taxon>
        <taxon>Aspergillus</taxon>
        <taxon>Aspergillus subgen. Circumdati</taxon>
    </lineage>
</organism>
<evidence type="ECO:0000313" key="9">
    <source>
        <dbReference type="EMBL" id="PIG69350.1"/>
    </source>
</evidence>
<keyword evidence="10" id="KW-1185">Reference proteome</keyword>
<evidence type="ECO:0000256" key="5">
    <source>
        <dbReference type="ARBA" id="ARBA00022989"/>
    </source>
</evidence>
<evidence type="ECO:0000313" key="10">
    <source>
        <dbReference type="Proteomes" id="UP000231358"/>
    </source>
</evidence>
<keyword evidence="6 7" id="KW-0472">Membrane</keyword>
<comment type="similarity">
    <text evidence="2">Belongs to the major facilitator superfamily. TCR/Tet family.</text>
</comment>
<comment type="subcellular location">
    <subcellularLocation>
        <location evidence="1">Membrane</location>
        <topology evidence="1">Multi-pass membrane protein</topology>
    </subcellularLocation>
</comment>
<evidence type="ECO:0000256" key="7">
    <source>
        <dbReference type="SAM" id="Phobius"/>
    </source>
</evidence>
<feature type="transmembrane region" description="Helical" evidence="7">
    <location>
        <begin position="559"/>
        <end position="584"/>
    </location>
</feature>
<evidence type="ECO:0000256" key="4">
    <source>
        <dbReference type="ARBA" id="ARBA00022692"/>
    </source>
</evidence>
<dbReference type="InterPro" id="IPR011701">
    <property type="entry name" value="MFS"/>
</dbReference>
<dbReference type="SUPFAM" id="SSF51905">
    <property type="entry name" value="FAD/NAD(P)-binding domain"/>
    <property type="match status" value="1"/>
</dbReference>
<dbReference type="AlphaFoldDB" id="A0A2G7ELY1"/>
<feature type="transmembrane region" description="Helical" evidence="7">
    <location>
        <begin position="724"/>
        <end position="747"/>
    </location>
</feature>
<feature type="transmembrane region" description="Helical" evidence="7">
    <location>
        <begin position="759"/>
        <end position="777"/>
    </location>
</feature>
<feature type="transmembrane region" description="Helical" evidence="7">
    <location>
        <begin position="591"/>
        <end position="611"/>
    </location>
</feature>
<proteinExistence type="inferred from homology"/>
<dbReference type="EMBL" id="NEXV01000738">
    <property type="protein sequence ID" value="PIG69350.1"/>
    <property type="molecule type" value="Genomic_DNA"/>
</dbReference>
<feature type="transmembrane region" description="Helical" evidence="7">
    <location>
        <begin position="783"/>
        <end position="802"/>
    </location>
</feature>
<feature type="transmembrane region" description="Helical" evidence="7">
    <location>
        <begin position="534"/>
        <end position="553"/>
    </location>
</feature>
<dbReference type="Pfam" id="PF13738">
    <property type="entry name" value="Pyr_redox_3"/>
    <property type="match status" value="1"/>
</dbReference>
<feature type="domain" description="Major facilitator superfamily (MFS) profile" evidence="8">
    <location>
        <begin position="470"/>
        <end position="933"/>
    </location>
</feature>
<dbReference type="InterPro" id="IPR036259">
    <property type="entry name" value="MFS_trans_sf"/>
</dbReference>
<dbReference type="SUPFAM" id="SSF103473">
    <property type="entry name" value="MFS general substrate transporter"/>
    <property type="match status" value="1"/>
</dbReference>
<dbReference type="GO" id="GO:0005886">
    <property type="term" value="C:plasma membrane"/>
    <property type="evidence" value="ECO:0007669"/>
    <property type="project" value="TreeGrafter"/>
</dbReference>
<feature type="transmembrane region" description="Helical" evidence="7">
    <location>
        <begin position="464"/>
        <end position="483"/>
    </location>
</feature>
<feature type="transmembrane region" description="Helical" evidence="7">
    <location>
        <begin position="663"/>
        <end position="696"/>
    </location>
</feature>
<evidence type="ECO:0000256" key="3">
    <source>
        <dbReference type="ARBA" id="ARBA00022448"/>
    </source>
</evidence>
<protein>
    <submittedName>
        <fullName evidence="9">MFS drug efflux transporter</fullName>
    </submittedName>
</protein>
<dbReference type="Gene3D" id="3.50.50.60">
    <property type="entry name" value="FAD/NAD(P)-binding domain"/>
    <property type="match status" value="1"/>
</dbReference>
<dbReference type="GO" id="GO:0022857">
    <property type="term" value="F:transmembrane transporter activity"/>
    <property type="evidence" value="ECO:0007669"/>
    <property type="project" value="InterPro"/>
</dbReference>
<dbReference type="FunFam" id="1.20.1250.20:FF:000429">
    <property type="entry name" value="MFS drug efflux transporter, putative"/>
    <property type="match status" value="1"/>
</dbReference>